<protein>
    <submittedName>
        <fullName evidence="3">Condensation domain-containing protein</fullName>
    </submittedName>
</protein>
<evidence type="ECO:0000313" key="4">
    <source>
        <dbReference type="Proteomes" id="UP001596207"/>
    </source>
</evidence>
<dbReference type="Gene3D" id="3.30.559.10">
    <property type="entry name" value="Chloramphenicol acetyltransferase-like domain"/>
    <property type="match status" value="1"/>
</dbReference>
<keyword evidence="4" id="KW-1185">Reference proteome</keyword>
<comment type="caution">
    <text evidence="3">The sequence shown here is derived from an EMBL/GenBank/DDBJ whole genome shotgun (WGS) entry which is preliminary data.</text>
</comment>
<dbReference type="PANTHER" id="PTHR45527:SF1">
    <property type="entry name" value="FATTY ACID SYNTHASE"/>
    <property type="match status" value="1"/>
</dbReference>
<keyword evidence="1" id="KW-0472">Membrane</keyword>
<dbReference type="InterPro" id="IPR023213">
    <property type="entry name" value="CAT-like_dom_sf"/>
</dbReference>
<keyword evidence="1" id="KW-0812">Transmembrane</keyword>
<evidence type="ECO:0000313" key="3">
    <source>
        <dbReference type="EMBL" id="MFC5943834.1"/>
    </source>
</evidence>
<dbReference type="SUPFAM" id="SSF52777">
    <property type="entry name" value="CoA-dependent acyltransferases"/>
    <property type="match status" value="1"/>
</dbReference>
<dbReference type="PANTHER" id="PTHR45527">
    <property type="entry name" value="NONRIBOSOMAL PEPTIDE SYNTHETASE"/>
    <property type="match status" value="1"/>
</dbReference>
<feature type="non-terminal residue" evidence="3">
    <location>
        <position position="1"/>
    </location>
</feature>
<name>A0ABW1HUK5_9ACTN</name>
<dbReference type="Pfam" id="PF00668">
    <property type="entry name" value="Condensation"/>
    <property type="match status" value="1"/>
</dbReference>
<organism evidence="3 4">
    <name type="scientific">Micromonospora harpali</name>
    <dbReference type="NCBI Taxonomy" id="1490225"/>
    <lineage>
        <taxon>Bacteria</taxon>
        <taxon>Bacillati</taxon>
        <taxon>Actinomycetota</taxon>
        <taxon>Actinomycetes</taxon>
        <taxon>Micromonosporales</taxon>
        <taxon>Micromonosporaceae</taxon>
        <taxon>Micromonospora</taxon>
    </lineage>
</organism>
<dbReference type="Gene3D" id="3.30.559.30">
    <property type="entry name" value="Nonribosomal peptide synthetase, condensation domain"/>
    <property type="match status" value="1"/>
</dbReference>
<dbReference type="RefSeq" id="WP_377537007.1">
    <property type="nucleotide sequence ID" value="NZ_JBHSQQ010000137.1"/>
</dbReference>
<sequence length="237" mass="25523">SPARAPRATDRPQGASLRVTVDAADAEGVRRLARDHRASLYMVGLAAFAALLGARTGRTDLLVGTAFAGRTSVAAEESVGCFVNTMPLRLRPAPRRGFADVLAAERAAALFAGERQGVPFDAVVERLRPARHPHRNPLVQVAFGVQNAPAATWRGAQGLDLAGVELAPDAARLDLTCWLDERRGGLEALWTYRTDLFDGPRAQAWHHDFVGVLRRAAADPARSLAECVDDSWGTRDD</sequence>
<dbReference type="Proteomes" id="UP001596207">
    <property type="component" value="Unassembled WGS sequence"/>
</dbReference>
<dbReference type="InterPro" id="IPR001242">
    <property type="entry name" value="Condensation_dom"/>
</dbReference>
<feature type="domain" description="Condensation" evidence="2">
    <location>
        <begin position="5"/>
        <end position="226"/>
    </location>
</feature>
<reference evidence="4" key="1">
    <citation type="journal article" date="2019" name="Int. J. Syst. Evol. Microbiol.">
        <title>The Global Catalogue of Microorganisms (GCM) 10K type strain sequencing project: providing services to taxonomists for standard genome sequencing and annotation.</title>
        <authorList>
            <consortium name="The Broad Institute Genomics Platform"/>
            <consortium name="The Broad Institute Genome Sequencing Center for Infectious Disease"/>
            <person name="Wu L."/>
            <person name="Ma J."/>
        </authorList>
    </citation>
    <scope>NUCLEOTIDE SEQUENCE [LARGE SCALE GENOMIC DNA]</scope>
    <source>
        <strain evidence="4">CGMCC 4.7173</strain>
    </source>
</reference>
<accession>A0ABW1HUK5</accession>
<dbReference type="EMBL" id="JBHSQQ010000137">
    <property type="protein sequence ID" value="MFC5943834.1"/>
    <property type="molecule type" value="Genomic_DNA"/>
</dbReference>
<feature type="transmembrane region" description="Helical" evidence="1">
    <location>
        <begin position="38"/>
        <end position="54"/>
    </location>
</feature>
<evidence type="ECO:0000259" key="2">
    <source>
        <dbReference type="Pfam" id="PF00668"/>
    </source>
</evidence>
<evidence type="ECO:0000256" key="1">
    <source>
        <dbReference type="SAM" id="Phobius"/>
    </source>
</evidence>
<keyword evidence="1" id="KW-1133">Transmembrane helix</keyword>
<proteinExistence type="predicted"/>
<gene>
    <name evidence="3" type="ORF">ACFPZ4_20405</name>
</gene>